<gene>
    <name evidence="3" type="ORF">GCM10010521_61600</name>
</gene>
<dbReference type="PANTHER" id="PTHR43244">
    <property type="match status" value="1"/>
</dbReference>
<evidence type="ECO:0000259" key="2">
    <source>
        <dbReference type="Pfam" id="PF00296"/>
    </source>
</evidence>
<dbReference type="Gene3D" id="3.20.20.30">
    <property type="entry name" value="Luciferase-like domain"/>
    <property type="match status" value="1"/>
</dbReference>
<dbReference type="Pfam" id="PF00296">
    <property type="entry name" value="Bac_luciferase"/>
    <property type="match status" value="1"/>
</dbReference>
<dbReference type="EMBL" id="BAAAVM010000119">
    <property type="protein sequence ID" value="GAA2774860.1"/>
    <property type="molecule type" value="Genomic_DNA"/>
</dbReference>
<feature type="domain" description="Luciferase-like" evidence="2">
    <location>
        <begin position="12"/>
        <end position="305"/>
    </location>
</feature>
<comment type="caution">
    <text evidence="3">The sequence shown here is derived from an EMBL/GenBank/DDBJ whole genome shotgun (WGS) entry which is preliminary data.</text>
</comment>
<dbReference type="InterPro" id="IPR036661">
    <property type="entry name" value="Luciferase-like_sf"/>
</dbReference>
<name>A0ABN3V2M4_9ACTN</name>
<dbReference type="InterPro" id="IPR050564">
    <property type="entry name" value="F420-G6PD/mer"/>
</dbReference>
<proteinExistence type="predicted"/>
<organism evidence="3 4">
    <name type="scientific">Streptomyces rameus</name>
    <dbReference type="NCBI Taxonomy" id="68261"/>
    <lineage>
        <taxon>Bacteria</taxon>
        <taxon>Bacillati</taxon>
        <taxon>Actinomycetota</taxon>
        <taxon>Actinomycetes</taxon>
        <taxon>Kitasatosporales</taxon>
        <taxon>Streptomycetaceae</taxon>
        <taxon>Streptomyces</taxon>
    </lineage>
</organism>
<dbReference type="PANTHER" id="PTHR43244:SF1">
    <property type="entry name" value="5,10-METHYLENETETRAHYDROMETHANOPTERIN REDUCTASE"/>
    <property type="match status" value="1"/>
</dbReference>
<sequence length="341" mass="35532">MELGVFLSHETACDVAEEAERLGYGMALVPEGFRSDAPTVLGAVAARTRRIALASGVMQVPARTPVLAALTAATLDSVSGGRFRLGLGVSNPDVSLGWYGVPFPEPLSRLREYVTVVRMALRGEPVRHRGRHYQLPPDGTDEAAHLVAAPVRADLPLYLAGVRPGSLRLAAELADGWVGVFSSPGRIAESLEHVRKVRGTLDGFEVVPSVPVAIADDPEQAADTLRGYYANFIGLASKERGVYFALATEMGFGEAAEEIHARCAAGDRAGAAKAVPFAFMDRTALIGPVARIAPRIAQYAAAGVTTLGLTVLSRTLAGQLAVVRAAAEAMAGVGAVGSGPA</sequence>
<dbReference type="RefSeq" id="WP_345058140.1">
    <property type="nucleotide sequence ID" value="NZ_BAAAVM010000119.1"/>
</dbReference>
<dbReference type="CDD" id="cd01097">
    <property type="entry name" value="Tetrahydromethanopterin_reductase"/>
    <property type="match status" value="1"/>
</dbReference>
<evidence type="ECO:0000256" key="1">
    <source>
        <dbReference type="ARBA" id="ARBA00023002"/>
    </source>
</evidence>
<evidence type="ECO:0000313" key="4">
    <source>
        <dbReference type="Proteomes" id="UP001500893"/>
    </source>
</evidence>
<dbReference type="SUPFAM" id="SSF51679">
    <property type="entry name" value="Bacterial luciferase-like"/>
    <property type="match status" value="1"/>
</dbReference>
<keyword evidence="1" id="KW-0560">Oxidoreductase</keyword>
<dbReference type="Proteomes" id="UP001500893">
    <property type="component" value="Unassembled WGS sequence"/>
</dbReference>
<accession>A0ABN3V2M4</accession>
<reference evidence="3 4" key="1">
    <citation type="journal article" date="2019" name="Int. J. Syst. Evol. Microbiol.">
        <title>The Global Catalogue of Microorganisms (GCM) 10K type strain sequencing project: providing services to taxonomists for standard genome sequencing and annotation.</title>
        <authorList>
            <consortium name="The Broad Institute Genomics Platform"/>
            <consortium name="The Broad Institute Genome Sequencing Center for Infectious Disease"/>
            <person name="Wu L."/>
            <person name="Ma J."/>
        </authorList>
    </citation>
    <scope>NUCLEOTIDE SEQUENCE [LARGE SCALE GENOMIC DNA]</scope>
    <source>
        <strain evidence="3 4">JCM 11574</strain>
    </source>
</reference>
<protein>
    <submittedName>
        <fullName evidence="3">LLM class F420-dependent oxidoreductase</fullName>
    </submittedName>
</protein>
<evidence type="ECO:0000313" key="3">
    <source>
        <dbReference type="EMBL" id="GAA2774860.1"/>
    </source>
</evidence>
<dbReference type="InterPro" id="IPR011251">
    <property type="entry name" value="Luciferase-like_dom"/>
</dbReference>
<keyword evidence="4" id="KW-1185">Reference proteome</keyword>